<reference evidence="1 2" key="3">
    <citation type="journal article" date="2016" name="Sci. Rep.">
        <title>Genome-wide diversity and gene expression profiling of Babesia microti isolates identify polymorphic genes that mediate host-pathogen interactions.</title>
        <authorList>
            <person name="Silva J.C."/>
            <person name="Cornillot E."/>
            <person name="McCracken C."/>
            <person name="Usmani-Brown S."/>
            <person name="Dwivedi A."/>
            <person name="Ifeonu O.O."/>
            <person name="Crabtree J."/>
            <person name="Gotia H.T."/>
            <person name="Virji A.Z."/>
            <person name="Reynes C."/>
            <person name="Colinge J."/>
            <person name="Kumar V."/>
            <person name="Lawres L."/>
            <person name="Pazzi J.E."/>
            <person name="Pablo J.V."/>
            <person name="Hung C."/>
            <person name="Brancato J."/>
            <person name="Kumari P."/>
            <person name="Orvis J."/>
            <person name="Tretina K."/>
            <person name="Chibucos M."/>
            <person name="Ott S."/>
            <person name="Sadzewicz L."/>
            <person name="Sengamalay N."/>
            <person name="Shetty A.C."/>
            <person name="Su Q."/>
            <person name="Tallon L."/>
            <person name="Fraser C.M."/>
            <person name="Frutos R."/>
            <person name="Molina D.M."/>
            <person name="Krause P.J."/>
            <person name="Ben Mamoun C."/>
        </authorList>
    </citation>
    <scope>NUCLEOTIDE SEQUENCE [LARGE SCALE GENOMIC DNA]</scope>
    <source>
        <strain evidence="1 2">RI</strain>
    </source>
</reference>
<sequence>MIHMYMGWGKCHLWWQIKWGAVYTVDMGRSNRGSSRRTPIVYKSAPLVASARRESSGFLANVYGGLTSGLGFGMAQRLVEGIFGPRQIETIHQDTTVASRNGDKCEFYANELQQCTLNNRDISLCQPLVESLRMCRNNQTL</sequence>
<dbReference type="OrthoDB" id="1106148at2759"/>
<protein>
    <recommendedName>
        <fullName evidence="3">CHCH domain-containing protein</fullName>
    </recommendedName>
</protein>
<dbReference type="VEuPathDB" id="PiroplasmaDB:BMR1_02g02125"/>
<dbReference type="EMBL" id="FO082872">
    <property type="protein sequence ID" value="CCF73583.1"/>
    <property type="molecule type" value="Genomic_DNA"/>
</dbReference>
<evidence type="ECO:0000313" key="2">
    <source>
        <dbReference type="Proteomes" id="UP000002899"/>
    </source>
</evidence>
<dbReference type="Proteomes" id="UP000002899">
    <property type="component" value="Chromosome II"/>
</dbReference>
<evidence type="ECO:0008006" key="3">
    <source>
        <dbReference type="Google" id="ProtNLM"/>
    </source>
</evidence>
<dbReference type="PANTHER" id="PTHR13523:SF2">
    <property type="entry name" value="COILED-COIL-HELIX-COILED-COIL-HELIX DOMAIN CONTAINING 2, ISOFORM A-RELATED"/>
    <property type="match status" value="1"/>
</dbReference>
<organism evidence="1 2">
    <name type="scientific">Babesia microti (strain RI)</name>
    <dbReference type="NCBI Taxonomy" id="1133968"/>
    <lineage>
        <taxon>Eukaryota</taxon>
        <taxon>Sar</taxon>
        <taxon>Alveolata</taxon>
        <taxon>Apicomplexa</taxon>
        <taxon>Aconoidasida</taxon>
        <taxon>Piroplasmida</taxon>
        <taxon>Babesiidae</taxon>
        <taxon>Babesia</taxon>
    </lineage>
</organism>
<dbReference type="InterPro" id="IPR055304">
    <property type="entry name" value="CHCHD2/10-like"/>
</dbReference>
<evidence type="ECO:0000313" key="1">
    <source>
        <dbReference type="EMBL" id="CCF73583.1"/>
    </source>
</evidence>
<reference evidence="1 2" key="2">
    <citation type="journal article" date="2013" name="PLoS ONE">
        <title>Whole genome mapping and re-organization of the nuclear and mitochondrial genomes of Babesia microti isolates.</title>
        <authorList>
            <person name="Cornillot E."/>
            <person name="Dassouli A."/>
            <person name="Garg A."/>
            <person name="Pachikara N."/>
            <person name="Randazzo S."/>
            <person name="Depoix D."/>
            <person name="Carcy B."/>
            <person name="Delbecq S."/>
            <person name="Frutos R."/>
            <person name="Silva J.C."/>
            <person name="Sutton R."/>
            <person name="Krause P.J."/>
            <person name="Mamoun C.B."/>
        </authorList>
    </citation>
    <scope>NUCLEOTIDE SEQUENCE [LARGE SCALE GENOMIC DNA]</scope>
    <source>
        <strain evidence="1 2">RI</strain>
    </source>
</reference>
<dbReference type="PANTHER" id="PTHR13523">
    <property type="entry name" value="COILED-COIL-HELIX-COILED-COIL-HELIX DOMAIN CONTAINING 2/NUR77"/>
    <property type="match status" value="1"/>
</dbReference>
<accession>I7I8S2</accession>
<dbReference type="GeneID" id="24424211"/>
<dbReference type="RefSeq" id="XP_012648192.1">
    <property type="nucleotide sequence ID" value="XM_012792738.1"/>
</dbReference>
<name>I7I8S2_BABMR</name>
<dbReference type="GO" id="GO:0005634">
    <property type="term" value="C:nucleus"/>
    <property type="evidence" value="ECO:0007669"/>
    <property type="project" value="TreeGrafter"/>
</dbReference>
<dbReference type="AlphaFoldDB" id="I7I8S2"/>
<proteinExistence type="predicted"/>
<dbReference type="GO" id="GO:0005739">
    <property type="term" value="C:mitochondrion"/>
    <property type="evidence" value="ECO:0007669"/>
    <property type="project" value="TreeGrafter"/>
</dbReference>
<gene>
    <name evidence="1" type="ORF">BMR1_02g02125</name>
</gene>
<dbReference type="KEGG" id="bmic:BMR1_02g02125"/>
<reference evidence="1 2" key="1">
    <citation type="journal article" date="2012" name="Nucleic Acids Res.">
        <title>Sequencing of the smallest Apicomplexan genome from the human pathogen Babesia microti.</title>
        <authorList>
            <person name="Cornillot E."/>
            <person name="Hadj-Kaddour K."/>
            <person name="Dassouli A."/>
            <person name="Noel B."/>
            <person name="Ranwez V."/>
            <person name="Vacherie B."/>
            <person name="Augagneur Y."/>
            <person name="Bres V."/>
            <person name="Duclos A."/>
            <person name="Randazzo S."/>
            <person name="Carcy B."/>
            <person name="Debierre-Grockiego F."/>
            <person name="Delbecq S."/>
            <person name="Moubri-Menage K."/>
            <person name="Shams-Eldin H."/>
            <person name="Usmani-Brown S."/>
            <person name="Bringaud F."/>
            <person name="Wincker P."/>
            <person name="Vivares C.P."/>
            <person name="Schwarz R.T."/>
            <person name="Schetters T.P."/>
            <person name="Krause P.J."/>
            <person name="Gorenflot A."/>
            <person name="Berry V."/>
            <person name="Barbe V."/>
            <person name="Ben Mamoun C."/>
        </authorList>
    </citation>
    <scope>NUCLEOTIDE SEQUENCE [LARGE SCALE GENOMIC DNA]</scope>
    <source>
        <strain evidence="1 2">RI</strain>
    </source>
</reference>
<dbReference type="GO" id="GO:0007005">
    <property type="term" value="P:mitochondrion organization"/>
    <property type="evidence" value="ECO:0007669"/>
    <property type="project" value="InterPro"/>
</dbReference>
<keyword evidence="2" id="KW-1185">Reference proteome</keyword>